<sequence>MSAPHDLPTAAQLVAAVREFLQADVLPAVEGRVRFHTRVAINVLGMVEREIELGPSQAASHAERLASLGVADDAELARAVREGDLEGDPEGGALLDVLAEIVRDKLAVANPGHAE</sequence>
<accession>A0ABW4SMT4</accession>
<comment type="caution">
    <text evidence="2">The sequence shown here is derived from an EMBL/GenBank/DDBJ whole genome shotgun (WGS) entry which is preliminary data.</text>
</comment>
<gene>
    <name evidence="2" type="ORF">ACFSKW_02385</name>
</gene>
<organism evidence="2 3">
    <name type="scientific">Nonomuraea mangrovi</name>
    <dbReference type="NCBI Taxonomy" id="2316207"/>
    <lineage>
        <taxon>Bacteria</taxon>
        <taxon>Bacillati</taxon>
        <taxon>Actinomycetota</taxon>
        <taxon>Actinomycetes</taxon>
        <taxon>Streptosporangiales</taxon>
        <taxon>Streptosporangiaceae</taxon>
        <taxon>Nonomuraea</taxon>
    </lineage>
</organism>
<dbReference type="EMBL" id="JBHUFV010000003">
    <property type="protein sequence ID" value="MFD1930315.1"/>
    <property type="molecule type" value="Genomic_DNA"/>
</dbReference>
<reference evidence="3" key="1">
    <citation type="journal article" date="2019" name="Int. J. Syst. Evol. Microbiol.">
        <title>The Global Catalogue of Microorganisms (GCM) 10K type strain sequencing project: providing services to taxonomists for standard genome sequencing and annotation.</title>
        <authorList>
            <consortium name="The Broad Institute Genomics Platform"/>
            <consortium name="The Broad Institute Genome Sequencing Center for Infectious Disease"/>
            <person name="Wu L."/>
            <person name="Ma J."/>
        </authorList>
    </citation>
    <scope>NUCLEOTIDE SEQUENCE [LARGE SCALE GENOMIC DNA]</scope>
    <source>
        <strain evidence="3">ICMP 6774ER</strain>
    </source>
</reference>
<dbReference type="Proteomes" id="UP001597368">
    <property type="component" value="Unassembled WGS sequence"/>
</dbReference>
<dbReference type="InterPro" id="IPR046252">
    <property type="entry name" value="DUF6285"/>
</dbReference>
<proteinExistence type="predicted"/>
<protein>
    <submittedName>
        <fullName evidence="2">DUF6285 domain-containing protein</fullName>
    </submittedName>
</protein>
<keyword evidence="3" id="KW-1185">Reference proteome</keyword>
<evidence type="ECO:0000259" key="1">
    <source>
        <dbReference type="Pfam" id="PF19802"/>
    </source>
</evidence>
<name>A0ABW4SMT4_9ACTN</name>
<dbReference type="RefSeq" id="WP_379568595.1">
    <property type="nucleotide sequence ID" value="NZ_JBHUFV010000003.1"/>
</dbReference>
<dbReference type="Pfam" id="PF19802">
    <property type="entry name" value="DUF6285"/>
    <property type="match status" value="1"/>
</dbReference>
<feature type="domain" description="DUF6285" evidence="1">
    <location>
        <begin position="27"/>
        <end position="112"/>
    </location>
</feature>
<evidence type="ECO:0000313" key="2">
    <source>
        <dbReference type="EMBL" id="MFD1930315.1"/>
    </source>
</evidence>
<evidence type="ECO:0000313" key="3">
    <source>
        <dbReference type="Proteomes" id="UP001597368"/>
    </source>
</evidence>